<evidence type="ECO:0000256" key="3">
    <source>
        <dbReference type="ARBA" id="ARBA00022692"/>
    </source>
</evidence>
<organism evidence="7 8">
    <name type="scientific">Cymbomonas tetramitiformis</name>
    <dbReference type="NCBI Taxonomy" id="36881"/>
    <lineage>
        <taxon>Eukaryota</taxon>
        <taxon>Viridiplantae</taxon>
        <taxon>Chlorophyta</taxon>
        <taxon>Pyramimonadophyceae</taxon>
        <taxon>Pyramimonadales</taxon>
        <taxon>Pyramimonadaceae</taxon>
        <taxon>Cymbomonas</taxon>
    </lineage>
</organism>
<evidence type="ECO:0000256" key="6">
    <source>
        <dbReference type="SAM" id="Phobius"/>
    </source>
</evidence>
<accession>A0AAE0LGX4</accession>
<evidence type="ECO:0000256" key="1">
    <source>
        <dbReference type="ARBA" id="ARBA00004141"/>
    </source>
</evidence>
<comment type="subcellular location">
    <subcellularLocation>
        <location evidence="1">Membrane</location>
        <topology evidence="1">Multi-pass membrane protein</topology>
    </subcellularLocation>
</comment>
<dbReference type="InterPro" id="IPR007271">
    <property type="entry name" value="Nuc_sug_transpt"/>
</dbReference>
<keyword evidence="8" id="KW-1185">Reference proteome</keyword>
<keyword evidence="5 6" id="KW-0472">Membrane</keyword>
<comment type="caution">
    <text evidence="7">The sequence shown here is derived from an EMBL/GenBank/DDBJ whole genome shotgun (WGS) entry which is preliminary data.</text>
</comment>
<reference evidence="7 8" key="1">
    <citation type="journal article" date="2015" name="Genome Biol. Evol.">
        <title>Comparative Genomics of a Bacterivorous Green Alga Reveals Evolutionary Causalities and Consequences of Phago-Mixotrophic Mode of Nutrition.</title>
        <authorList>
            <person name="Burns J.A."/>
            <person name="Paasch A."/>
            <person name="Narechania A."/>
            <person name="Kim E."/>
        </authorList>
    </citation>
    <scope>NUCLEOTIDE SEQUENCE [LARGE SCALE GENOMIC DNA]</scope>
    <source>
        <strain evidence="7 8">PLY_AMNH</strain>
    </source>
</reference>
<feature type="transmembrane region" description="Helical" evidence="6">
    <location>
        <begin position="43"/>
        <end position="60"/>
    </location>
</feature>
<proteinExistence type="inferred from homology"/>
<dbReference type="Pfam" id="PF04142">
    <property type="entry name" value="Nuc_sug_transp"/>
    <property type="match status" value="1"/>
</dbReference>
<evidence type="ECO:0000256" key="5">
    <source>
        <dbReference type="ARBA" id="ARBA00023136"/>
    </source>
</evidence>
<dbReference type="SUPFAM" id="SSF103481">
    <property type="entry name" value="Multidrug resistance efflux transporter EmrE"/>
    <property type="match status" value="1"/>
</dbReference>
<keyword evidence="3 6" id="KW-0812">Transmembrane</keyword>
<feature type="transmembrane region" description="Helical" evidence="6">
    <location>
        <begin position="15"/>
        <end position="36"/>
    </location>
</feature>
<keyword evidence="4 6" id="KW-1133">Transmembrane helix</keyword>
<evidence type="ECO:0000313" key="7">
    <source>
        <dbReference type="EMBL" id="KAK3284986.1"/>
    </source>
</evidence>
<dbReference type="EMBL" id="LGRX02002025">
    <property type="protein sequence ID" value="KAK3284986.1"/>
    <property type="molecule type" value="Genomic_DNA"/>
</dbReference>
<evidence type="ECO:0000256" key="4">
    <source>
        <dbReference type="ARBA" id="ARBA00022989"/>
    </source>
</evidence>
<dbReference type="Proteomes" id="UP001190700">
    <property type="component" value="Unassembled WGS sequence"/>
</dbReference>
<name>A0AAE0LGX4_9CHLO</name>
<dbReference type="InterPro" id="IPR037185">
    <property type="entry name" value="EmrE-like"/>
</dbReference>
<gene>
    <name evidence="7" type="ORF">CYMTET_7390</name>
</gene>
<comment type="similarity">
    <text evidence="2">Belongs to the nucleotide-sugar transporter family. CMP-Sialate:CMP antiporter (TC 2.A.7.12) subfamily.</text>
</comment>
<feature type="transmembrane region" description="Helical" evidence="6">
    <location>
        <begin position="66"/>
        <end position="83"/>
    </location>
</feature>
<sequence length="110" mass="11649">MNGFQAVTAGYNSTVMILVLNYALVGMATSAVVKYLDNMTKTFAANAAMFAVAIISVLFYNEPATIHLFIGMAVAAVSVETYNRHKQLCVCATLPPTLVPASGTSLQSKP</sequence>
<evidence type="ECO:0000256" key="2">
    <source>
        <dbReference type="ARBA" id="ARBA00006447"/>
    </source>
</evidence>
<dbReference type="GO" id="GO:0000139">
    <property type="term" value="C:Golgi membrane"/>
    <property type="evidence" value="ECO:0007669"/>
    <property type="project" value="InterPro"/>
</dbReference>
<protein>
    <submittedName>
        <fullName evidence="7">Uncharacterized protein</fullName>
    </submittedName>
</protein>
<dbReference type="GO" id="GO:0015165">
    <property type="term" value="F:pyrimidine nucleotide-sugar transmembrane transporter activity"/>
    <property type="evidence" value="ECO:0007669"/>
    <property type="project" value="InterPro"/>
</dbReference>
<dbReference type="PANTHER" id="PTHR10231">
    <property type="entry name" value="NUCLEOTIDE-SUGAR TRANSMEMBRANE TRANSPORTER"/>
    <property type="match status" value="1"/>
</dbReference>
<dbReference type="AlphaFoldDB" id="A0AAE0LGX4"/>
<evidence type="ECO:0000313" key="8">
    <source>
        <dbReference type="Proteomes" id="UP001190700"/>
    </source>
</evidence>